<gene>
    <name evidence="1" type="ORF">DVH24_034756</name>
</gene>
<comment type="caution">
    <text evidence="1">The sequence shown here is derived from an EMBL/GenBank/DDBJ whole genome shotgun (WGS) entry which is preliminary data.</text>
</comment>
<sequence length="84" mass="10060">MPSYREILFGFLKELNDSQKETQLDFWTHESYRPNKSTININDSNSNYFKVSKQVDPRVKPKGHTCSKSPRLYCTRVRFKIFHM</sequence>
<evidence type="ECO:0000313" key="1">
    <source>
        <dbReference type="EMBL" id="RXH87856.1"/>
    </source>
</evidence>
<name>A0A498IXF2_MALDO</name>
<dbReference type="AlphaFoldDB" id="A0A498IXF2"/>
<organism evidence="1 2">
    <name type="scientific">Malus domestica</name>
    <name type="common">Apple</name>
    <name type="synonym">Pyrus malus</name>
    <dbReference type="NCBI Taxonomy" id="3750"/>
    <lineage>
        <taxon>Eukaryota</taxon>
        <taxon>Viridiplantae</taxon>
        <taxon>Streptophyta</taxon>
        <taxon>Embryophyta</taxon>
        <taxon>Tracheophyta</taxon>
        <taxon>Spermatophyta</taxon>
        <taxon>Magnoliopsida</taxon>
        <taxon>eudicotyledons</taxon>
        <taxon>Gunneridae</taxon>
        <taxon>Pentapetalae</taxon>
        <taxon>rosids</taxon>
        <taxon>fabids</taxon>
        <taxon>Rosales</taxon>
        <taxon>Rosaceae</taxon>
        <taxon>Amygdaloideae</taxon>
        <taxon>Maleae</taxon>
        <taxon>Malus</taxon>
    </lineage>
</organism>
<dbReference type="Proteomes" id="UP000290289">
    <property type="component" value="Chromosome 10"/>
</dbReference>
<accession>A0A498IXF2</accession>
<dbReference type="EMBL" id="RDQH01000336">
    <property type="protein sequence ID" value="RXH87856.1"/>
    <property type="molecule type" value="Genomic_DNA"/>
</dbReference>
<evidence type="ECO:0000313" key="2">
    <source>
        <dbReference type="Proteomes" id="UP000290289"/>
    </source>
</evidence>
<keyword evidence="2" id="KW-1185">Reference proteome</keyword>
<proteinExistence type="predicted"/>
<reference evidence="1 2" key="1">
    <citation type="submission" date="2018-10" db="EMBL/GenBank/DDBJ databases">
        <title>A high-quality apple genome assembly.</title>
        <authorList>
            <person name="Hu J."/>
        </authorList>
    </citation>
    <scope>NUCLEOTIDE SEQUENCE [LARGE SCALE GENOMIC DNA]</scope>
    <source>
        <strain evidence="2">cv. HFTH1</strain>
        <tissue evidence="1">Young leaf</tissue>
    </source>
</reference>
<protein>
    <submittedName>
        <fullName evidence="1">Uncharacterized protein</fullName>
    </submittedName>
</protein>